<dbReference type="Proteomes" id="UP000006882">
    <property type="component" value="Chromosome G2"/>
</dbReference>
<dbReference type="AlphaFoldDB" id="M5X5U1"/>
<organism evidence="1 2">
    <name type="scientific">Prunus persica</name>
    <name type="common">Peach</name>
    <name type="synonym">Amygdalus persica</name>
    <dbReference type="NCBI Taxonomy" id="3760"/>
    <lineage>
        <taxon>Eukaryota</taxon>
        <taxon>Viridiplantae</taxon>
        <taxon>Streptophyta</taxon>
        <taxon>Embryophyta</taxon>
        <taxon>Tracheophyta</taxon>
        <taxon>Spermatophyta</taxon>
        <taxon>Magnoliopsida</taxon>
        <taxon>eudicotyledons</taxon>
        <taxon>Gunneridae</taxon>
        <taxon>Pentapetalae</taxon>
        <taxon>rosids</taxon>
        <taxon>fabids</taxon>
        <taxon>Rosales</taxon>
        <taxon>Rosaceae</taxon>
        <taxon>Amygdaloideae</taxon>
        <taxon>Amygdaleae</taxon>
        <taxon>Prunus</taxon>
    </lineage>
</organism>
<gene>
    <name evidence="1" type="ORF">PRUPE_2G079100</name>
</gene>
<dbReference type="EMBL" id="CM007652">
    <property type="protein sequence ID" value="ONI21658.1"/>
    <property type="molecule type" value="Genomic_DNA"/>
</dbReference>
<reference evidence="1 2" key="1">
    <citation type="journal article" date="2013" name="Nat. Genet.">
        <title>The high-quality draft genome of peach (Prunus persica) identifies unique patterns of genetic diversity, domestication and genome evolution.</title>
        <authorList>
            <consortium name="International Peach Genome Initiative"/>
            <person name="Verde I."/>
            <person name="Abbott A.G."/>
            <person name="Scalabrin S."/>
            <person name="Jung S."/>
            <person name="Shu S."/>
            <person name="Marroni F."/>
            <person name="Zhebentyayeva T."/>
            <person name="Dettori M.T."/>
            <person name="Grimwood J."/>
            <person name="Cattonaro F."/>
            <person name="Zuccolo A."/>
            <person name="Rossini L."/>
            <person name="Jenkins J."/>
            <person name="Vendramin E."/>
            <person name="Meisel L.A."/>
            <person name="Decroocq V."/>
            <person name="Sosinski B."/>
            <person name="Prochnik S."/>
            <person name="Mitros T."/>
            <person name="Policriti A."/>
            <person name="Cipriani G."/>
            <person name="Dondini L."/>
            <person name="Ficklin S."/>
            <person name="Goodstein D.M."/>
            <person name="Xuan P."/>
            <person name="Del Fabbro C."/>
            <person name="Aramini V."/>
            <person name="Copetti D."/>
            <person name="Gonzalez S."/>
            <person name="Horner D.S."/>
            <person name="Falchi R."/>
            <person name="Lucas S."/>
            <person name="Mica E."/>
            <person name="Maldonado J."/>
            <person name="Lazzari B."/>
            <person name="Bielenberg D."/>
            <person name="Pirona R."/>
            <person name="Miculan M."/>
            <person name="Barakat A."/>
            <person name="Testolin R."/>
            <person name="Stella A."/>
            <person name="Tartarini S."/>
            <person name="Tonutti P."/>
            <person name="Arus P."/>
            <person name="Orellana A."/>
            <person name="Wells C."/>
            <person name="Main D."/>
            <person name="Vizzotto G."/>
            <person name="Silva H."/>
            <person name="Salamini F."/>
            <person name="Schmutz J."/>
            <person name="Morgante M."/>
            <person name="Rokhsar D.S."/>
        </authorList>
    </citation>
    <scope>NUCLEOTIDE SEQUENCE [LARGE SCALE GENOMIC DNA]</scope>
    <source>
        <strain evidence="2">cv. Nemared</strain>
    </source>
</reference>
<keyword evidence="2" id="KW-1185">Reference proteome</keyword>
<dbReference type="eggNOG" id="KOG1075">
    <property type="taxonomic scope" value="Eukaryota"/>
</dbReference>
<evidence type="ECO:0000313" key="2">
    <source>
        <dbReference type="Proteomes" id="UP000006882"/>
    </source>
</evidence>
<dbReference type="PANTHER" id="PTHR33116">
    <property type="entry name" value="REVERSE TRANSCRIPTASE ZINC-BINDING DOMAIN-CONTAINING PROTEIN-RELATED-RELATED"/>
    <property type="match status" value="1"/>
</dbReference>
<dbReference type="Gramene" id="ONI21658">
    <property type="protein sequence ID" value="ONI21658"/>
    <property type="gene ID" value="PRUPE_2G079100"/>
</dbReference>
<evidence type="ECO:0000313" key="1">
    <source>
        <dbReference type="EMBL" id="ONI21658.1"/>
    </source>
</evidence>
<proteinExistence type="predicted"/>
<sequence length="323" mass="36928">MAAEIEDVEGIDGGKETTRVIIAREKREGCEGELKYFVKKITVVEQLDQWVGEALVEEQLDRGLANMDVMSSFVHVVCHHLIISSSDHKPLLLELLIDPPGVASHHKKKGHRVQFEEIWTLRKDNVLVAFETMHSVKKLKDDQQVTMTTKLDMAKAYDRVEWCFLEAMILRLGFASNFVVRIMDCLQYVSFSIIIDVMANVLGIPVVACHERYLGLPTMVSRGHWELSNSVHDRIWSRLNGWKEKSLWTGGNEVLLKAVVQAISSYSMSAFHVPKGFCKELSSLCANFWWVKGAIKEGYIGLNEVLFVVIKIWWLGFSRFRLF</sequence>
<accession>M5X5U1</accession>
<name>M5X5U1_PRUPE</name>
<dbReference type="PANTHER" id="PTHR33116:SF86">
    <property type="entry name" value="REVERSE TRANSCRIPTASE DOMAIN-CONTAINING PROTEIN"/>
    <property type="match status" value="1"/>
</dbReference>
<evidence type="ECO:0008006" key="3">
    <source>
        <dbReference type="Google" id="ProtNLM"/>
    </source>
</evidence>
<protein>
    <recommendedName>
        <fullName evidence="3">Reverse transcriptase domain-containing protein</fullName>
    </recommendedName>
</protein>
<dbReference type="HOGENOM" id="CLU_861653_0_0_1"/>